<dbReference type="EMBL" id="BRXS01000001">
    <property type="protein sequence ID" value="GLC23491.1"/>
    <property type="molecule type" value="Genomic_DNA"/>
</dbReference>
<evidence type="ECO:0000256" key="2">
    <source>
        <dbReference type="ARBA" id="ARBA00023002"/>
    </source>
</evidence>
<dbReference type="PANTHER" id="PTHR24321:SF8">
    <property type="entry name" value="ESTRADIOL 17-BETA-DEHYDROGENASE 8-RELATED"/>
    <property type="match status" value="1"/>
</dbReference>
<dbReference type="InterPro" id="IPR020904">
    <property type="entry name" value="Sc_DH/Rdtase_CS"/>
</dbReference>
<dbReference type="Proteomes" id="UP001161325">
    <property type="component" value="Unassembled WGS sequence"/>
</dbReference>
<evidence type="ECO:0000313" key="4">
    <source>
        <dbReference type="Proteomes" id="UP001161325"/>
    </source>
</evidence>
<dbReference type="PRINTS" id="PR00080">
    <property type="entry name" value="SDRFAMILY"/>
</dbReference>
<dbReference type="PROSITE" id="PS00061">
    <property type="entry name" value="ADH_SHORT"/>
    <property type="match status" value="1"/>
</dbReference>
<reference evidence="3" key="1">
    <citation type="submission" date="2022-08" db="EMBL/GenBank/DDBJ databases">
        <title>Draft genome sequencing of Roseisolibacter agri AW1220.</title>
        <authorList>
            <person name="Tobiishi Y."/>
            <person name="Tonouchi A."/>
        </authorList>
    </citation>
    <scope>NUCLEOTIDE SEQUENCE</scope>
    <source>
        <strain evidence="3">AW1220</strain>
    </source>
</reference>
<dbReference type="NCBIfam" id="NF005559">
    <property type="entry name" value="PRK07231.1"/>
    <property type="match status" value="1"/>
</dbReference>
<keyword evidence="2" id="KW-0560">Oxidoreductase</keyword>
<dbReference type="InterPro" id="IPR036291">
    <property type="entry name" value="NAD(P)-bd_dom_sf"/>
</dbReference>
<keyword evidence="4" id="KW-1185">Reference proteome</keyword>
<dbReference type="PANTHER" id="PTHR24321">
    <property type="entry name" value="DEHYDROGENASES, SHORT CHAIN"/>
    <property type="match status" value="1"/>
</dbReference>
<name>A0AA37Q5T6_9BACT</name>
<proteinExistence type="inferred from homology"/>
<comment type="similarity">
    <text evidence="1">Belongs to the short-chain dehydrogenases/reductases (SDR) family.</text>
</comment>
<accession>A0AA37Q5T6</accession>
<dbReference type="GO" id="GO:0016491">
    <property type="term" value="F:oxidoreductase activity"/>
    <property type="evidence" value="ECO:0007669"/>
    <property type="project" value="UniProtKB-KW"/>
</dbReference>
<organism evidence="3 4">
    <name type="scientific">Roseisolibacter agri</name>
    <dbReference type="NCBI Taxonomy" id="2014610"/>
    <lineage>
        <taxon>Bacteria</taxon>
        <taxon>Pseudomonadati</taxon>
        <taxon>Gemmatimonadota</taxon>
        <taxon>Gemmatimonadia</taxon>
        <taxon>Gemmatimonadales</taxon>
        <taxon>Gemmatimonadaceae</taxon>
        <taxon>Roseisolibacter</taxon>
    </lineage>
</organism>
<evidence type="ECO:0000313" key="3">
    <source>
        <dbReference type="EMBL" id="GLC23491.1"/>
    </source>
</evidence>
<dbReference type="SUPFAM" id="SSF51735">
    <property type="entry name" value="NAD(P)-binding Rossmann-fold domains"/>
    <property type="match status" value="1"/>
</dbReference>
<dbReference type="RefSeq" id="WP_284347928.1">
    <property type="nucleotide sequence ID" value="NZ_BRXS01000001.1"/>
</dbReference>
<dbReference type="Gene3D" id="3.40.50.720">
    <property type="entry name" value="NAD(P)-binding Rossmann-like Domain"/>
    <property type="match status" value="1"/>
</dbReference>
<sequence length="258" mass="25783">MTQELAGRVAVVTGGASGIGRASVHALAQAGAQVVVADVDEARARSVADEVHAAGGTALAVVADVTDDAAVKAMVATAVSTLGGVDLAVNAAGVGGVEAPTHAYAEAAWLRTVDVNLTGVWRCMRHQIPALLARGAQTGRTTAIVNVASVAGLAGFPAHAAYAASKHGVVGLTKTAALEYARRGLRVNAICPGFTDTPMVAQITGADPEREAQLARRLPIGRLGTPAEIAAGVLYLCSDAAAFMIGHALVLDGGIVAG</sequence>
<dbReference type="InterPro" id="IPR002347">
    <property type="entry name" value="SDR_fam"/>
</dbReference>
<dbReference type="PRINTS" id="PR00081">
    <property type="entry name" value="GDHRDH"/>
</dbReference>
<dbReference type="AlphaFoldDB" id="A0AA37Q5T6"/>
<comment type="caution">
    <text evidence="3">The sequence shown here is derived from an EMBL/GenBank/DDBJ whole genome shotgun (WGS) entry which is preliminary data.</text>
</comment>
<protein>
    <submittedName>
        <fullName evidence="3">Short chain dehydrogenase</fullName>
    </submittedName>
</protein>
<dbReference type="Pfam" id="PF13561">
    <property type="entry name" value="adh_short_C2"/>
    <property type="match status" value="1"/>
</dbReference>
<evidence type="ECO:0000256" key="1">
    <source>
        <dbReference type="ARBA" id="ARBA00006484"/>
    </source>
</evidence>
<gene>
    <name evidence="3" type="ORF">rosag_00040</name>
</gene>
<dbReference type="FunFam" id="3.40.50.720:FF:000084">
    <property type="entry name" value="Short-chain dehydrogenase reductase"/>
    <property type="match status" value="1"/>
</dbReference>